<evidence type="ECO:0000313" key="1">
    <source>
        <dbReference type="EMBL" id="KAI3355111.1"/>
    </source>
</evidence>
<keyword evidence="2" id="KW-1185">Reference proteome</keyword>
<comment type="caution">
    <text evidence="1">The sequence shown here is derived from an EMBL/GenBank/DDBJ whole genome shotgun (WGS) entry which is preliminary data.</text>
</comment>
<organism evidence="1 2">
    <name type="scientific">Scortum barcoo</name>
    <name type="common">barcoo grunter</name>
    <dbReference type="NCBI Taxonomy" id="214431"/>
    <lineage>
        <taxon>Eukaryota</taxon>
        <taxon>Metazoa</taxon>
        <taxon>Chordata</taxon>
        <taxon>Craniata</taxon>
        <taxon>Vertebrata</taxon>
        <taxon>Euteleostomi</taxon>
        <taxon>Actinopterygii</taxon>
        <taxon>Neopterygii</taxon>
        <taxon>Teleostei</taxon>
        <taxon>Neoteleostei</taxon>
        <taxon>Acanthomorphata</taxon>
        <taxon>Eupercaria</taxon>
        <taxon>Centrarchiformes</taxon>
        <taxon>Terapontoidei</taxon>
        <taxon>Terapontidae</taxon>
        <taxon>Scortum</taxon>
    </lineage>
</organism>
<dbReference type="Proteomes" id="UP000831701">
    <property type="component" value="Chromosome 21"/>
</dbReference>
<proteinExistence type="predicted"/>
<name>A0ACB8VHX1_9TELE</name>
<gene>
    <name evidence="1" type="ORF">L3Q82_017980</name>
</gene>
<sequence>MAAPGSLQDLDASFPFSHWTGKRVILRCKLKLFGRPVSSVKSGATMSAAAGGGGGSSCLGAAAAAAASCSSAGSPYAAAAAGGAGVAGRLPARVLEHVFSYLDLSDLMRCSLVCWHWNNILADENSEVWRSLCSRSLSDEALRSDILCNLPTYKGKLKAFQHALSSHDCSRNVYVKKNGFTLHRNPIAQSTDGARGKIGFSEGRHAWEIWWEGPLGTVAVIGIATKRASMQCQGYVALLGSDDQSWGWNLVDNNLLHNGEVNGNFPQCNNAPKYQIGERIRVILDMDDKTLAFERGFEFLGIAFRGLPKACLFPAVSAVYGNTEVTMIQRTALCNDGKLSSVPTGLPDNTEELQLNYNQIQTLQDDSLLRYPFLITLSLACNSLEKIESNTFQVSRLLESLNLANNHLHIGYQETSYALKTLLRLRALDLSENQLDDEMAATLLQNLTSLEYLNLSGNLLRRLDETSFSNLHHLKELDLQRNLMYEIDNAFDSNPKLQRLNLAFNSLQCLTDFSSTQIVVLNASHNFIEWFISRQDVNDTFQLETLDLSDNKLLFFPFLPNKTRLRNLYLSHNNVRFYEHLDNATLMNSTTTVEFYNMKKYKSNVTVKLWDDSLHGDISSVEILDLGGNQVEYFPQGFIQKMPSLSRLRMCTNCLKTLNLMSEQFSGSLYELDLSNNRLNQIVADQGTLSALGNLTYLNLSLNDLEWLPSGIFSSLKSLRSVDLSYNNIDICLPEEAEANTDTVSVCVDWKNVVSLRQLYLRGCKIERIPSSAFTGLSLTHLELSDNLGLIVQDSIQSLRGTLQHLGIGNTHIQDFDFSHFQSLKSLNISRNSLALLPPSLLNLDLKMLDLRDNRLSTIPSGQANKLAPKLHTVFLTGNPYNCCQIEWFRTFETTKTINMIGKSEIECEDLYQMTHRVEHFNSCLEEAGESIFWYILLILPACLFAIVVFFLLSFKPHMLQKSIKKRCLKPTSY</sequence>
<accession>A0ACB8VHX1</accession>
<dbReference type="EMBL" id="CM041551">
    <property type="protein sequence ID" value="KAI3355111.1"/>
    <property type="molecule type" value="Genomic_DNA"/>
</dbReference>
<reference evidence="1" key="1">
    <citation type="submission" date="2022-04" db="EMBL/GenBank/DDBJ databases">
        <title>Jade perch genome.</title>
        <authorList>
            <person name="Chao B."/>
        </authorList>
    </citation>
    <scope>NUCLEOTIDE SEQUENCE</scope>
    <source>
        <strain evidence="1">CB-2022</strain>
    </source>
</reference>
<protein>
    <submittedName>
        <fullName evidence="1">Uncharacterized protein</fullName>
    </submittedName>
</protein>
<evidence type="ECO:0000313" key="2">
    <source>
        <dbReference type="Proteomes" id="UP000831701"/>
    </source>
</evidence>